<keyword evidence="3" id="KW-1003">Cell membrane</keyword>
<reference evidence="9 10" key="1">
    <citation type="submission" date="2016-10" db="EMBL/GenBank/DDBJ databases">
        <authorList>
            <person name="de Groot N.N."/>
        </authorList>
    </citation>
    <scope>NUCLEOTIDE SEQUENCE [LARGE SCALE GENOMIC DNA]</scope>
    <source>
        <strain evidence="9 10">IBRC-M 10780</strain>
    </source>
</reference>
<keyword evidence="5" id="KW-0133">Cell shape</keyword>
<comment type="subcellular location">
    <subcellularLocation>
        <location evidence="1">Cell membrane</location>
        <topology evidence="1">Multi-pass membrane protein</topology>
    </subcellularLocation>
</comment>
<dbReference type="InterPro" id="IPR007227">
    <property type="entry name" value="Cell_shape_determining_MreD"/>
</dbReference>
<evidence type="ECO:0000313" key="10">
    <source>
        <dbReference type="Proteomes" id="UP000198618"/>
    </source>
</evidence>
<dbReference type="STRING" id="930131.SAMN05216389_12159"/>
<accession>A0A1I0GG42</accession>
<dbReference type="Proteomes" id="UP000198618">
    <property type="component" value="Unassembled WGS sequence"/>
</dbReference>
<dbReference type="RefSeq" id="WP_090872122.1">
    <property type="nucleotide sequence ID" value="NZ_FOHE01000021.1"/>
</dbReference>
<evidence type="ECO:0000256" key="7">
    <source>
        <dbReference type="ARBA" id="ARBA00023136"/>
    </source>
</evidence>
<dbReference type="AlphaFoldDB" id="A0A1I0GG42"/>
<evidence type="ECO:0000256" key="4">
    <source>
        <dbReference type="ARBA" id="ARBA00022692"/>
    </source>
</evidence>
<evidence type="ECO:0000256" key="8">
    <source>
        <dbReference type="SAM" id="Phobius"/>
    </source>
</evidence>
<sequence length="177" mass="20010">MKRVILPLILFILVVLEGVAIEFLPRFLVGNGFLVTPHWVLVTLLLITTFYDLKDTYHSVVYGLIFGLLVDIVYTGTLGVYMFTYAVITYAIHGLMKVLHSNFFVAILVVAVGVALADLTIYAIYLVVGITDMVWQDYLTARMIPTVILNLIFLIVFYPLLVKLLVYLKGEHHSKNN</sequence>
<organism evidence="9 10">
    <name type="scientific">Oceanobacillus limi</name>
    <dbReference type="NCBI Taxonomy" id="930131"/>
    <lineage>
        <taxon>Bacteria</taxon>
        <taxon>Bacillati</taxon>
        <taxon>Bacillota</taxon>
        <taxon>Bacilli</taxon>
        <taxon>Bacillales</taxon>
        <taxon>Bacillaceae</taxon>
        <taxon>Oceanobacillus</taxon>
    </lineage>
</organism>
<keyword evidence="4 8" id="KW-0812">Transmembrane</keyword>
<dbReference type="NCBIfam" id="TIGR03426">
    <property type="entry name" value="shape_MreD"/>
    <property type="match status" value="1"/>
</dbReference>
<feature type="transmembrane region" description="Helical" evidence="8">
    <location>
        <begin position="148"/>
        <end position="168"/>
    </location>
</feature>
<keyword evidence="6 8" id="KW-1133">Transmembrane helix</keyword>
<name>A0A1I0GG42_9BACI</name>
<feature type="transmembrane region" description="Helical" evidence="8">
    <location>
        <begin position="103"/>
        <end position="128"/>
    </location>
</feature>
<dbReference type="Pfam" id="PF04093">
    <property type="entry name" value="MreD"/>
    <property type="match status" value="1"/>
</dbReference>
<dbReference type="EMBL" id="FOHE01000021">
    <property type="protein sequence ID" value="SET70097.1"/>
    <property type="molecule type" value="Genomic_DNA"/>
</dbReference>
<comment type="similarity">
    <text evidence="2">Belongs to the MreD family.</text>
</comment>
<dbReference type="GO" id="GO:0005886">
    <property type="term" value="C:plasma membrane"/>
    <property type="evidence" value="ECO:0007669"/>
    <property type="project" value="UniProtKB-SubCell"/>
</dbReference>
<keyword evidence="7 8" id="KW-0472">Membrane</keyword>
<evidence type="ECO:0000256" key="3">
    <source>
        <dbReference type="ARBA" id="ARBA00022475"/>
    </source>
</evidence>
<proteinExistence type="inferred from homology"/>
<feature type="transmembrane region" description="Helical" evidence="8">
    <location>
        <begin position="36"/>
        <end position="53"/>
    </location>
</feature>
<dbReference type="GO" id="GO:0008360">
    <property type="term" value="P:regulation of cell shape"/>
    <property type="evidence" value="ECO:0007669"/>
    <property type="project" value="UniProtKB-KW"/>
</dbReference>
<gene>
    <name evidence="9" type="ORF">SAMN05216389_12159</name>
</gene>
<protein>
    <submittedName>
        <fullName evidence="9">Rod shape-determining protein MreD</fullName>
    </submittedName>
</protein>
<evidence type="ECO:0000256" key="1">
    <source>
        <dbReference type="ARBA" id="ARBA00004651"/>
    </source>
</evidence>
<evidence type="ECO:0000313" key="9">
    <source>
        <dbReference type="EMBL" id="SET70097.1"/>
    </source>
</evidence>
<evidence type="ECO:0000256" key="2">
    <source>
        <dbReference type="ARBA" id="ARBA00007776"/>
    </source>
</evidence>
<evidence type="ECO:0000256" key="5">
    <source>
        <dbReference type="ARBA" id="ARBA00022960"/>
    </source>
</evidence>
<feature type="transmembrane region" description="Helical" evidence="8">
    <location>
        <begin position="60"/>
        <end position="83"/>
    </location>
</feature>
<dbReference type="OrthoDB" id="1653857at2"/>
<keyword evidence="10" id="KW-1185">Reference proteome</keyword>
<evidence type="ECO:0000256" key="6">
    <source>
        <dbReference type="ARBA" id="ARBA00022989"/>
    </source>
</evidence>